<evidence type="ECO:0000313" key="8">
    <source>
        <dbReference type="Proteomes" id="UP000093104"/>
    </source>
</evidence>
<proteinExistence type="predicted"/>
<feature type="domain" description="Peptidase M10 serralysin C-terminal" evidence="6">
    <location>
        <begin position="186"/>
        <end position="313"/>
    </location>
</feature>
<organism evidence="7 8">
    <name type="scientific">Pseudomonas syringae</name>
    <dbReference type="NCBI Taxonomy" id="317"/>
    <lineage>
        <taxon>Bacteria</taxon>
        <taxon>Pseudomonadati</taxon>
        <taxon>Pseudomonadota</taxon>
        <taxon>Gammaproteobacteria</taxon>
        <taxon>Pseudomonadales</taxon>
        <taxon>Pseudomonadaceae</taxon>
        <taxon>Pseudomonas</taxon>
    </lineage>
</organism>
<name>A0A1C7Z5Y3_PSESX</name>
<dbReference type="GO" id="GO:0005509">
    <property type="term" value="F:calcium ion binding"/>
    <property type="evidence" value="ECO:0007669"/>
    <property type="project" value="InterPro"/>
</dbReference>
<gene>
    <name evidence="7" type="ORF">AFK24_09895</name>
</gene>
<evidence type="ECO:0000256" key="4">
    <source>
        <dbReference type="ARBA" id="ARBA00022737"/>
    </source>
</evidence>
<evidence type="ECO:0000256" key="5">
    <source>
        <dbReference type="ARBA" id="ARBA00022837"/>
    </source>
</evidence>
<evidence type="ECO:0000256" key="3">
    <source>
        <dbReference type="ARBA" id="ARBA00022525"/>
    </source>
</evidence>
<dbReference type="AlphaFoldDB" id="A0A1C7Z5Y3"/>
<comment type="caution">
    <text evidence="7">The sequence shown here is derived from an EMBL/GenBank/DDBJ whole genome shotgun (WGS) entry which is preliminary data.</text>
</comment>
<keyword evidence="5" id="KW-0106">Calcium</keyword>
<keyword evidence="3" id="KW-0964">Secreted</keyword>
<evidence type="ECO:0000313" key="7">
    <source>
        <dbReference type="EMBL" id="OCR25223.1"/>
    </source>
</evidence>
<dbReference type="PATRIC" id="fig|317.243.peg.2666"/>
<sequence length="314" mass="31872">MVDALTDGMTQITEARIENAIGSIYNDTLIGNGLDNRLEGLAGNDTYYVQDSGDVVVEANLGGTDLVISSGSYALSDNVENLTLSGTANIDATGNALDNQLVGNSGANVISGGVGADRMLGGRGNDTYVVDNAGDQVIEYSGAGNDTIKTSISYGLSANVENLVLTGTAAINGTGNTLGNTLTGNSVANLLNGGAGNDILIGGAGNDTLTGGAGNDTFIFTSLSDMGKTGASTDVITDFIRGQDKIDLGTLDAITNTSYNEAFSFIGNAVAFTGAGQLRFQDGVLYGNTDTNSETDFAIKLIGVTILAATDIIL</sequence>
<dbReference type="EMBL" id="LGSI01000037">
    <property type="protein sequence ID" value="OCR25223.1"/>
    <property type="molecule type" value="Genomic_DNA"/>
</dbReference>
<dbReference type="InterPro" id="IPR011049">
    <property type="entry name" value="Serralysin-like_metalloprot_C"/>
</dbReference>
<evidence type="ECO:0000256" key="1">
    <source>
        <dbReference type="ARBA" id="ARBA00001913"/>
    </source>
</evidence>
<dbReference type="Gene3D" id="2.150.10.10">
    <property type="entry name" value="Serralysin-like metalloprotease, C-terminal"/>
    <property type="match status" value="2"/>
</dbReference>
<evidence type="ECO:0000259" key="6">
    <source>
        <dbReference type="Pfam" id="PF08548"/>
    </source>
</evidence>
<dbReference type="PRINTS" id="PR00313">
    <property type="entry name" value="CABNDNGRPT"/>
</dbReference>
<keyword evidence="4" id="KW-0677">Repeat</keyword>
<protein>
    <recommendedName>
        <fullName evidence="6">Peptidase M10 serralysin C-terminal domain-containing protein</fullName>
    </recommendedName>
</protein>
<dbReference type="Pfam" id="PF08548">
    <property type="entry name" value="Peptidase_M10_C"/>
    <property type="match status" value="1"/>
</dbReference>
<evidence type="ECO:0000256" key="2">
    <source>
        <dbReference type="ARBA" id="ARBA00004613"/>
    </source>
</evidence>
<dbReference type="InterPro" id="IPR018511">
    <property type="entry name" value="Hemolysin-typ_Ca-bd_CS"/>
</dbReference>
<dbReference type="Pfam" id="PF00353">
    <property type="entry name" value="HemolysinCabind"/>
    <property type="match status" value="2"/>
</dbReference>
<dbReference type="InterPro" id="IPR013858">
    <property type="entry name" value="Peptidase_M10B_C"/>
</dbReference>
<comment type="cofactor">
    <cofactor evidence="1">
        <name>Ca(2+)</name>
        <dbReference type="ChEBI" id="CHEBI:29108"/>
    </cofactor>
</comment>
<dbReference type="PROSITE" id="PS00330">
    <property type="entry name" value="HEMOLYSIN_CALCIUM"/>
    <property type="match status" value="1"/>
</dbReference>
<dbReference type="SUPFAM" id="SSF51120">
    <property type="entry name" value="beta-Roll"/>
    <property type="match status" value="2"/>
</dbReference>
<comment type="subcellular location">
    <subcellularLocation>
        <location evidence="2">Secreted</location>
    </subcellularLocation>
</comment>
<reference evidence="7 8" key="1">
    <citation type="submission" date="2015-07" db="EMBL/GenBank/DDBJ databases">
        <title>Draft genome sequence of a diazotrophic, plant growth-promoting rhizobacterium of the Pseudomonas syringae complex.</title>
        <authorList>
            <person name="Patten C.L."/>
            <person name="Jeong H."/>
        </authorList>
    </citation>
    <scope>NUCLEOTIDE SEQUENCE [LARGE SCALE GENOMIC DNA]</scope>
    <source>
        <strain evidence="7 8">GR12-2</strain>
    </source>
</reference>
<dbReference type="Proteomes" id="UP000093104">
    <property type="component" value="Unassembled WGS sequence"/>
</dbReference>
<accession>A0A1C7Z5Y3</accession>
<dbReference type="InterPro" id="IPR001343">
    <property type="entry name" value="Hemolysn_Ca-bd"/>
</dbReference>
<dbReference type="GO" id="GO:0005615">
    <property type="term" value="C:extracellular space"/>
    <property type="evidence" value="ECO:0007669"/>
    <property type="project" value="InterPro"/>
</dbReference>